<dbReference type="SUPFAM" id="SSF63411">
    <property type="entry name" value="LuxS/MPP-like metallohydrolase"/>
    <property type="match status" value="1"/>
</dbReference>
<protein>
    <submittedName>
        <fullName evidence="1">Insulinase family protein</fullName>
    </submittedName>
</protein>
<organism evidence="1">
    <name type="scientific">Boseongicola sp. SB0664_bin_43</name>
    <dbReference type="NCBI Taxonomy" id="2604844"/>
    <lineage>
        <taxon>Bacteria</taxon>
        <taxon>Pseudomonadati</taxon>
        <taxon>Pseudomonadota</taxon>
        <taxon>Alphaproteobacteria</taxon>
        <taxon>Rhodobacterales</taxon>
        <taxon>Paracoccaceae</taxon>
        <taxon>Boseongicola</taxon>
    </lineage>
</organism>
<proteinExistence type="predicted"/>
<dbReference type="InterPro" id="IPR011249">
    <property type="entry name" value="Metalloenz_LuxS/M16"/>
</dbReference>
<dbReference type="EMBL" id="VXRY01000028">
    <property type="protein sequence ID" value="MXY32615.1"/>
    <property type="molecule type" value="Genomic_DNA"/>
</dbReference>
<dbReference type="Gene3D" id="3.30.830.10">
    <property type="entry name" value="Metalloenzyme, LuxS/M16 peptidase-like"/>
    <property type="match status" value="1"/>
</dbReference>
<comment type="caution">
    <text evidence="1">The sequence shown here is derived from an EMBL/GenBank/DDBJ whole genome shotgun (WGS) entry which is preliminary data.</text>
</comment>
<reference evidence="1" key="1">
    <citation type="submission" date="2019-09" db="EMBL/GenBank/DDBJ databases">
        <title>Characterisation of the sponge microbiome using genome-centric metagenomics.</title>
        <authorList>
            <person name="Engelberts J.P."/>
            <person name="Robbins S.J."/>
            <person name="De Goeij J.M."/>
            <person name="Aranda M."/>
            <person name="Bell S.C."/>
            <person name="Webster N.S."/>
        </authorList>
    </citation>
    <scope>NUCLEOTIDE SEQUENCE</scope>
    <source>
        <strain evidence="1">SB0664_bin_43</strain>
    </source>
</reference>
<gene>
    <name evidence="1" type="ORF">F4Y60_00680</name>
</gene>
<evidence type="ECO:0000313" key="1">
    <source>
        <dbReference type="EMBL" id="MXY32615.1"/>
    </source>
</evidence>
<sequence>MGANALDADRHSKAWTSDRAVRYWLSGAPEDLPDVLETLSGVFDPIDLPREFAEQERNVILREYERGVAGNPDALASRELDAVLYEGNAIAASVIGTPEEIMALDYDEARALHAVTHRPEGATLVIIGDVSEREARRALRKAGWQEPEGGRVELAPPSFDLAAPADTTLRKTWPKAAPRLLWRRVVTLTEPVQFDLLEAQTALLRDILDTNLPGGVAGPLRFDAAVARSFGIWIWPIDEDNVEVRFTAEPDRDVSLTALQAVFEETLAETAESGIPEATYSRVLNRFDGFWPDWEDEDDTARWMADYVLERVSGLREPLSELELKRLDPGLSLESTNALLRQIAGEGRTVAAFIGPEDTFE</sequence>
<dbReference type="GO" id="GO:0046872">
    <property type="term" value="F:metal ion binding"/>
    <property type="evidence" value="ECO:0007669"/>
    <property type="project" value="InterPro"/>
</dbReference>
<name>A0A6B0XWB6_9RHOB</name>
<accession>A0A6B0XWB6</accession>
<dbReference type="AlphaFoldDB" id="A0A6B0XWB6"/>